<dbReference type="Proteomes" id="UP000019423">
    <property type="component" value="Chromosome"/>
</dbReference>
<dbReference type="InterPro" id="IPR052949">
    <property type="entry name" value="PA_immunity-related"/>
</dbReference>
<proteinExistence type="predicted"/>
<gene>
    <name evidence="1" type="ORF">Hsw_4276</name>
</gene>
<dbReference type="STRING" id="1227739.Hsw_4276"/>
<dbReference type="Pfam" id="PF13599">
    <property type="entry name" value="Pentapeptide_4"/>
    <property type="match status" value="1"/>
</dbReference>
<dbReference type="EMBL" id="CP007145">
    <property type="protein sequence ID" value="AHJ99871.1"/>
    <property type="molecule type" value="Genomic_DNA"/>
</dbReference>
<dbReference type="PANTHER" id="PTHR42999">
    <property type="entry name" value="ANTIBIOTIC RESISTANCE PROTEIN MCBG"/>
    <property type="match status" value="1"/>
</dbReference>
<dbReference type="Gene3D" id="2.160.20.80">
    <property type="entry name" value="E3 ubiquitin-protein ligase SopA"/>
    <property type="match status" value="1"/>
</dbReference>
<dbReference type="PANTHER" id="PTHR42999:SF1">
    <property type="entry name" value="PENTAPEPTIDE REPEAT-CONTAINING PROTEIN"/>
    <property type="match status" value="1"/>
</dbReference>
<evidence type="ECO:0008006" key="3">
    <source>
        <dbReference type="Google" id="ProtNLM"/>
    </source>
</evidence>
<reference evidence="1 2" key="1">
    <citation type="submission" date="2014-01" db="EMBL/GenBank/DDBJ databases">
        <title>Complete genome sequence of ionizing-radiation resistance bacterium Hymenobacter swuensis DY53.</title>
        <authorList>
            <person name="Jung J.-H."/>
            <person name="Jeong S.-W."/>
            <person name="Joe M.-H."/>
            <person name="Cho y.-j."/>
            <person name="Kim M.-K."/>
            <person name="Lim S.-Y."/>
        </authorList>
    </citation>
    <scope>NUCLEOTIDE SEQUENCE [LARGE SCALE GENOMIC DNA]</scope>
    <source>
        <strain evidence="1 2">DY53</strain>
    </source>
</reference>
<dbReference type="RefSeq" id="WP_052346750.1">
    <property type="nucleotide sequence ID" value="NZ_CP007145.1"/>
</dbReference>
<dbReference type="OrthoDB" id="67652at2"/>
<keyword evidence="2" id="KW-1185">Reference proteome</keyword>
<protein>
    <recommendedName>
        <fullName evidence="3">Pentapeptide repeat-containing protein</fullName>
    </recommendedName>
</protein>
<dbReference type="InterPro" id="IPR001646">
    <property type="entry name" value="5peptide_repeat"/>
</dbReference>
<evidence type="ECO:0000313" key="1">
    <source>
        <dbReference type="EMBL" id="AHJ99871.1"/>
    </source>
</evidence>
<dbReference type="HOGENOM" id="CLU_033401_5_3_10"/>
<dbReference type="AlphaFoldDB" id="W8FB52"/>
<dbReference type="KEGG" id="hsw:Hsw_4276"/>
<name>W8FB52_9BACT</name>
<dbReference type="Pfam" id="PF00805">
    <property type="entry name" value="Pentapeptide"/>
    <property type="match status" value="1"/>
</dbReference>
<dbReference type="PATRIC" id="fig|1227739.3.peg.4422"/>
<dbReference type="eggNOG" id="COG1357">
    <property type="taxonomic scope" value="Bacteria"/>
</dbReference>
<organism evidence="1 2">
    <name type="scientific">Hymenobacter swuensis DY53</name>
    <dbReference type="NCBI Taxonomy" id="1227739"/>
    <lineage>
        <taxon>Bacteria</taxon>
        <taxon>Pseudomonadati</taxon>
        <taxon>Bacteroidota</taxon>
        <taxon>Cytophagia</taxon>
        <taxon>Cytophagales</taxon>
        <taxon>Hymenobacteraceae</taxon>
        <taxon>Hymenobacter</taxon>
    </lineage>
</organism>
<dbReference type="SUPFAM" id="SSF141571">
    <property type="entry name" value="Pentapeptide repeat-like"/>
    <property type="match status" value="1"/>
</dbReference>
<sequence>MRRPVSRKPAKALAKPTYFPPGNVVLRVLPPALVGQREFEQFHFIGFDLSQADLAGRRFSECLFENCNLAGASLANTSLQNVAFESCKLLGLQFTSCRDMLFDVHFDRCQLDYASFWGKVMPNTRFVSCSLQEVDFTRADLTNAVFQECQLRGAIFSQTRLPGVDFRTAQGMVLDPEQNELKQARFALQSLPGLLGKYGLVVE</sequence>
<evidence type="ECO:0000313" key="2">
    <source>
        <dbReference type="Proteomes" id="UP000019423"/>
    </source>
</evidence>
<accession>W8FB52</accession>